<name>A0ABQ7A5J0_BRACR</name>
<accession>A0ABQ7A5J0</accession>
<organism evidence="1 2">
    <name type="scientific">Brassica cretica</name>
    <name type="common">Mustard</name>
    <dbReference type="NCBI Taxonomy" id="69181"/>
    <lineage>
        <taxon>Eukaryota</taxon>
        <taxon>Viridiplantae</taxon>
        <taxon>Streptophyta</taxon>
        <taxon>Embryophyta</taxon>
        <taxon>Tracheophyta</taxon>
        <taxon>Spermatophyta</taxon>
        <taxon>Magnoliopsida</taxon>
        <taxon>eudicotyledons</taxon>
        <taxon>Gunneridae</taxon>
        <taxon>Pentapetalae</taxon>
        <taxon>rosids</taxon>
        <taxon>malvids</taxon>
        <taxon>Brassicales</taxon>
        <taxon>Brassicaceae</taxon>
        <taxon>Brassiceae</taxon>
        <taxon>Brassica</taxon>
    </lineage>
</organism>
<gene>
    <name evidence="1" type="ORF">DY000_02053368</name>
</gene>
<proteinExistence type="predicted"/>
<sequence>MLNFFPIYQYSLSHQGAVNLGSILAGSLGTKARSLSSSRPLELLVDLLVFHEKLKIFVEAHLVVAWIISPIWNKRNMKCLSGIVKTECMSLKVFICFAVVDVKIWSNSSLIAVVMNEGR</sequence>
<evidence type="ECO:0000313" key="1">
    <source>
        <dbReference type="EMBL" id="KAF3492951.1"/>
    </source>
</evidence>
<comment type="caution">
    <text evidence="1">The sequence shown here is derived from an EMBL/GenBank/DDBJ whole genome shotgun (WGS) entry which is preliminary data.</text>
</comment>
<dbReference type="Proteomes" id="UP000266723">
    <property type="component" value="Unassembled WGS sequence"/>
</dbReference>
<keyword evidence="2" id="KW-1185">Reference proteome</keyword>
<reference evidence="1 2" key="1">
    <citation type="journal article" date="2020" name="BMC Genomics">
        <title>Intraspecific diversification of the crop wild relative Brassica cretica Lam. using demographic model selection.</title>
        <authorList>
            <person name="Kioukis A."/>
            <person name="Michalopoulou V.A."/>
            <person name="Briers L."/>
            <person name="Pirintsos S."/>
            <person name="Studholme D.J."/>
            <person name="Pavlidis P."/>
            <person name="Sarris P.F."/>
        </authorList>
    </citation>
    <scope>NUCLEOTIDE SEQUENCE [LARGE SCALE GENOMIC DNA]</scope>
    <source>
        <strain evidence="2">cv. PFS-1207/04</strain>
    </source>
</reference>
<protein>
    <submittedName>
        <fullName evidence="1">Uncharacterized protein</fullName>
    </submittedName>
</protein>
<evidence type="ECO:0000313" key="2">
    <source>
        <dbReference type="Proteomes" id="UP000266723"/>
    </source>
</evidence>
<dbReference type="EMBL" id="QGKV02002055">
    <property type="protein sequence ID" value="KAF3492951.1"/>
    <property type="molecule type" value="Genomic_DNA"/>
</dbReference>